<feature type="transmembrane region" description="Helical" evidence="2">
    <location>
        <begin position="67"/>
        <end position="88"/>
    </location>
</feature>
<keyword evidence="2" id="KW-1133">Transmembrane helix</keyword>
<protein>
    <submittedName>
        <fullName evidence="4">Peptidase, M23</fullName>
    </submittedName>
</protein>
<feature type="compositionally biased region" description="Low complexity" evidence="1">
    <location>
        <begin position="42"/>
        <end position="58"/>
    </location>
</feature>
<dbReference type="PANTHER" id="PTHR21666:SF270">
    <property type="entry name" value="MUREIN HYDROLASE ACTIVATOR ENVC"/>
    <property type="match status" value="1"/>
</dbReference>
<dbReference type="InterPro" id="IPR011055">
    <property type="entry name" value="Dup_hybrid_motif"/>
</dbReference>
<evidence type="ECO:0000256" key="2">
    <source>
        <dbReference type="SAM" id="Phobius"/>
    </source>
</evidence>
<organism evidence="4">
    <name type="scientific">Actinomyces succiniciruminis</name>
    <dbReference type="NCBI Taxonomy" id="1522002"/>
    <lineage>
        <taxon>Bacteria</taxon>
        <taxon>Bacillati</taxon>
        <taxon>Actinomycetota</taxon>
        <taxon>Actinomycetes</taxon>
        <taxon>Actinomycetales</taxon>
        <taxon>Actinomycetaceae</taxon>
        <taxon>Actinomyces</taxon>
    </lineage>
</organism>
<reference evidence="4" key="1">
    <citation type="submission" date="2014-07" db="EMBL/GenBank/DDBJ databases">
        <authorList>
            <person name="Zhang J.E."/>
            <person name="Yang H."/>
            <person name="Guo J."/>
            <person name="Deng Z."/>
            <person name="Luo H."/>
            <person name="Luo M."/>
            <person name="Zhao B."/>
        </authorList>
    </citation>
    <scope>NUCLEOTIDE SEQUENCE</scope>
    <source>
        <strain evidence="4">AM4</strain>
    </source>
</reference>
<keyword evidence="2" id="KW-0472">Membrane</keyword>
<evidence type="ECO:0000256" key="1">
    <source>
        <dbReference type="SAM" id="MobiDB-lite"/>
    </source>
</evidence>
<dbReference type="InterPro" id="IPR050570">
    <property type="entry name" value="Cell_wall_metabolism_enzyme"/>
</dbReference>
<proteinExistence type="predicted"/>
<dbReference type="InterPro" id="IPR016047">
    <property type="entry name" value="M23ase_b-sheet_dom"/>
</dbReference>
<gene>
    <name evidence="4" type="ORF">AAM4_1433</name>
</gene>
<dbReference type="EMBL" id="LK995499">
    <property type="protein sequence ID" value="CED91265.1"/>
    <property type="molecule type" value="Genomic_DNA"/>
</dbReference>
<evidence type="ECO:0000259" key="3">
    <source>
        <dbReference type="Pfam" id="PF01551"/>
    </source>
</evidence>
<sequence length="333" mass="34440">MAEQPMTRRQRREAERAAERRQAVVGQTTRVATPPAPPPPGTSASAGLAFQRPSSHRPAAPRRRSRLGAVARAGVLAVLTLVTVVAPLRSNLLTAPQAVAALDLSGAVSASAGASSTDPSASVAAAVLGSDADVDTASDPELSNVPDAATLARIREAYENASATCAAQTTGASGDTAAFNSTPEVFFPMIAGTYTVSSPYGYRLHPTLGYMKLHAGQDWAAAAGTPIYAVAAGTVVAAGMSGGTGTITIEHEIDGEIWYTRYLHMYADGIYVSEGDQVEAGQLIAGVGSTGYSTGPHLHFEVRNANTTEDSSSVEPEEWLEEHGAVELTTDCS</sequence>
<accession>A0A1L7RBK1</accession>
<dbReference type="SUPFAM" id="SSF51261">
    <property type="entry name" value="Duplicated hybrid motif"/>
    <property type="match status" value="1"/>
</dbReference>
<evidence type="ECO:0000313" key="4">
    <source>
        <dbReference type="EMBL" id="CED91265.1"/>
    </source>
</evidence>
<dbReference type="AlphaFoldDB" id="A0A1L7RBK1"/>
<name>A0A1L7RBK1_9ACTO</name>
<keyword evidence="2" id="KW-0812">Transmembrane</keyword>
<dbReference type="PANTHER" id="PTHR21666">
    <property type="entry name" value="PEPTIDASE-RELATED"/>
    <property type="match status" value="1"/>
</dbReference>
<dbReference type="GO" id="GO:0004222">
    <property type="term" value="F:metalloendopeptidase activity"/>
    <property type="evidence" value="ECO:0007669"/>
    <property type="project" value="TreeGrafter"/>
</dbReference>
<feature type="domain" description="M23ase beta-sheet core" evidence="3">
    <location>
        <begin position="213"/>
        <end position="307"/>
    </location>
</feature>
<dbReference type="Gene3D" id="2.70.70.10">
    <property type="entry name" value="Glucose Permease (Domain IIA)"/>
    <property type="match status" value="1"/>
</dbReference>
<dbReference type="CDD" id="cd12797">
    <property type="entry name" value="M23_peptidase"/>
    <property type="match status" value="1"/>
</dbReference>
<feature type="region of interest" description="Disordered" evidence="1">
    <location>
        <begin position="1"/>
        <end position="65"/>
    </location>
</feature>
<feature type="compositionally biased region" description="Basic and acidic residues" evidence="1">
    <location>
        <begin position="12"/>
        <end position="22"/>
    </location>
</feature>
<dbReference type="Pfam" id="PF01551">
    <property type="entry name" value="Peptidase_M23"/>
    <property type="match status" value="1"/>
</dbReference>